<protein>
    <submittedName>
        <fullName evidence="1">Uncharacterized protein</fullName>
    </submittedName>
</protein>
<gene>
    <name evidence="1" type="ORF">dnl_41980</name>
</gene>
<name>A0A975BAP6_9BACT</name>
<dbReference type="EMBL" id="CP061799">
    <property type="protein sequence ID" value="QTA81847.1"/>
    <property type="molecule type" value="Genomic_DNA"/>
</dbReference>
<reference evidence="1" key="1">
    <citation type="journal article" date="2021" name="Microb. Physiol.">
        <title>Proteogenomic Insights into the Physiology of Marine, Sulfate-Reducing, Filamentous Desulfonema limicola and Desulfonema magnum.</title>
        <authorList>
            <person name="Schnaars V."/>
            <person name="Wohlbrand L."/>
            <person name="Scheve S."/>
            <person name="Hinrichs C."/>
            <person name="Reinhardt R."/>
            <person name="Rabus R."/>
        </authorList>
    </citation>
    <scope>NUCLEOTIDE SEQUENCE</scope>
    <source>
        <strain evidence="1">5ac10</strain>
    </source>
</reference>
<evidence type="ECO:0000313" key="2">
    <source>
        <dbReference type="Proteomes" id="UP000663720"/>
    </source>
</evidence>
<dbReference type="KEGG" id="dli:dnl_41980"/>
<keyword evidence="2" id="KW-1185">Reference proteome</keyword>
<organism evidence="1 2">
    <name type="scientific">Desulfonema limicola</name>
    <dbReference type="NCBI Taxonomy" id="45656"/>
    <lineage>
        <taxon>Bacteria</taxon>
        <taxon>Pseudomonadati</taxon>
        <taxon>Thermodesulfobacteriota</taxon>
        <taxon>Desulfobacteria</taxon>
        <taxon>Desulfobacterales</taxon>
        <taxon>Desulfococcaceae</taxon>
        <taxon>Desulfonema</taxon>
    </lineage>
</organism>
<accession>A0A975BAP6</accession>
<dbReference type="AlphaFoldDB" id="A0A975BAP6"/>
<sequence>MPCFNISIFYARLQKLKAVSSIRLIFKHNYFKRLFGAASKNYIKRIIFNVWSYMTLS</sequence>
<dbReference type="Proteomes" id="UP000663720">
    <property type="component" value="Chromosome"/>
</dbReference>
<evidence type="ECO:0000313" key="1">
    <source>
        <dbReference type="EMBL" id="QTA81847.1"/>
    </source>
</evidence>
<proteinExistence type="predicted"/>